<dbReference type="EC" id="2.7.11.1" evidence="1"/>
<dbReference type="SMART" id="SM00220">
    <property type="entry name" value="S_TKc"/>
    <property type="match status" value="1"/>
</dbReference>
<dbReference type="PROSITE" id="PS00107">
    <property type="entry name" value="PROTEIN_KINASE_ATP"/>
    <property type="match status" value="1"/>
</dbReference>
<dbReference type="InterPro" id="IPR011009">
    <property type="entry name" value="Kinase-like_dom_sf"/>
</dbReference>
<gene>
    <name evidence="11" type="primary">pkn1_9</name>
    <name evidence="11" type="ORF">ENSA7_30720</name>
</gene>
<dbReference type="SUPFAM" id="SSF56112">
    <property type="entry name" value="Protein kinase-like (PK-like)"/>
    <property type="match status" value="1"/>
</dbReference>
<dbReference type="InterPro" id="IPR017441">
    <property type="entry name" value="Protein_kinase_ATP_BS"/>
</dbReference>
<evidence type="ECO:0000256" key="7">
    <source>
        <dbReference type="PROSITE-ProRule" id="PRU10141"/>
    </source>
</evidence>
<evidence type="ECO:0000256" key="9">
    <source>
        <dbReference type="SAM" id="Phobius"/>
    </source>
</evidence>
<dbReference type="OrthoDB" id="9801841at2"/>
<dbReference type="CDD" id="cd14014">
    <property type="entry name" value="STKc_PknB_like"/>
    <property type="match status" value="1"/>
</dbReference>
<dbReference type="RefSeq" id="WP_106090065.1">
    <property type="nucleotide sequence ID" value="NZ_PVNL01000057.1"/>
</dbReference>
<dbReference type="Gene3D" id="1.10.510.10">
    <property type="entry name" value="Transferase(Phosphotransferase) domain 1"/>
    <property type="match status" value="1"/>
</dbReference>
<evidence type="ECO:0000256" key="8">
    <source>
        <dbReference type="SAM" id="MobiDB-lite"/>
    </source>
</evidence>
<feature type="binding site" evidence="7">
    <location>
        <position position="141"/>
    </location>
    <ligand>
        <name>ATP</name>
        <dbReference type="ChEBI" id="CHEBI:30616"/>
    </ligand>
</feature>
<dbReference type="GO" id="GO:0005524">
    <property type="term" value="F:ATP binding"/>
    <property type="evidence" value="ECO:0007669"/>
    <property type="project" value="UniProtKB-UniRule"/>
</dbReference>
<keyword evidence="5 11" id="KW-0418">Kinase</keyword>
<accession>A0A2S9YQK3</accession>
<dbReference type="AlphaFoldDB" id="A0A2S9YQK3"/>
<evidence type="ECO:0000256" key="5">
    <source>
        <dbReference type="ARBA" id="ARBA00022777"/>
    </source>
</evidence>
<feature type="compositionally biased region" description="Basic and acidic residues" evidence="8">
    <location>
        <begin position="623"/>
        <end position="636"/>
    </location>
</feature>
<dbReference type="EMBL" id="PVNL01000057">
    <property type="protein sequence ID" value="PRQ07360.1"/>
    <property type="molecule type" value="Genomic_DNA"/>
</dbReference>
<keyword evidence="9" id="KW-1133">Transmembrane helix</keyword>
<keyword evidence="2" id="KW-0723">Serine/threonine-protein kinase</keyword>
<evidence type="ECO:0000256" key="4">
    <source>
        <dbReference type="ARBA" id="ARBA00022741"/>
    </source>
</evidence>
<feature type="transmembrane region" description="Helical" evidence="9">
    <location>
        <begin position="436"/>
        <end position="457"/>
    </location>
</feature>
<comment type="caution">
    <text evidence="11">The sequence shown here is derived from an EMBL/GenBank/DDBJ whole genome shotgun (WGS) entry which is preliminary data.</text>
</comment>
<dbReference type="Pfam" id="PF00069">
    <property type="entry name" value="Pkinase"/>
    <property type="match status" value="1"/>
</dbReference>
<reference evidence="11 12" key="1">
    <citation type="submission" date="2018-03" db="EMBL/GenBank/DDBJ databases">
        <title>Draft Genome Sequences of the Obligatory Marine Myxobacteria Enhygromyxa salina SWB007.</title>
        <authorList>
            <person name="Poehlein A."/>
            <person name="Moghaddam J.A."/>
            <person name="Harms H."/>
            <person name="Alanjari M."/>
            <person name="Koenig G.M."/>
            <person name="Daniel R."/>
            <person name="Schaeberle T.F."/>
        </authorList>
    </citation>
    <scope>NUCLEOTIDE SEQUENCE [LARGE SCALE GENOMIC DNA]</scope>
    <source>
        <strain evidence="11 12">SWB007</strain>
    </source>
</reference>
<feature type="region of interest" description="Disordered" evidence="8">
    <location>
        <begin position="1"/>
        <end position="64"/>
    </location>
</feature>
<feature type="region of interest" description="Disordered" evidence="8">
    <location>
        <begin position="526"/>
        <end position="548"/>
    </location>
</feature>
<keyword evidence="9" id="KW-0812">Transmembrane</keyword>
<proteinExistence type="predicted"/>
<dbReference type="Proteomes" id="UP000238823">
    <property type="component" value="Unassembled WGS sequence"/>
</dbReference>
<dbReference type="InterPro" id="IPR000719">
    <property type="entry name" value="Prot_kinase_dom"/>
</dbReference>
<dbReference type="GO" id="GO:0004674">
    <property type="term" value="F:protein serine/threonine kinase activity"/>
    <property type="evidence" value="ECO:0007669"/>
    <property type="project" value="UniProtKB-KW"/>
</dbReference>
<dbReference type="FunFam" id="1.10.510.10:FF:000021">
    <property type="entry name" value="Serine/threonine protein kinase"/>
    <property type="match status" value="1"/>
</dbReference>
<sequence length="636" mass="67042">MAEPKANPDLNVPAGGGTMIASASKPPAPPPRGGAGGKGTMVAGAPPPMPKSTVLSAAPPPIAAPQATEDLGSGGTMISMNASPAVPEAVAPTPSQSQSVHDLIGVVLLGRYRVIKKLGEGGMGTVYLGEHAQIGKKFAVKVLSHEFAHKDDLRERFLQEARAASMISQENVVEITDFGDTPDGSVFFIMEFLNGEDLSDTVKTHGRLPWPRVKHIMLQVCRALAAAHDAGIIHRDMKPENCYRIARGKNEDFIKVLDFGIAKVTSEEEGEGKGLTRTGMIFGTPEYMSPEQAQGAKPDHRVDIYALGVILYELLTGRVPFTADTFMGILTKHMFEVPEAPSAVVPDADIPAEVEAIILKAMQKDRELRFADMREMAAALEAVGTGAAAVAFVNENIARPSTGEMAFTGSRAAMLPGTVPPMSATEEEQGGSKKGLIFGLVGGLALVAAGVGAFIGFGGLNGDKPADPATDPVAVAKAPEEKAVPAPEPQPVVEEPEKVKEIAVGTETVTYHIMTSDADGNPVIASILDPRDNGSYGKTNTPEGVGVEKSTERLSLTLRAAGFEPLTIEIVPDSDKKFEYVLEPIQKAAPKKNVSSKKKADPAPDPTPTPKEDAKTKKPPRRVSPDLKDPFGSRGG</sequence>
<keyword evidence="4 7" id="KW-0547">Nucleotide-binding</keyword>
<keyword evidence="6 7" id="KW-0067">ATP-binding</keyword>
<evidence type="ECO:0000256" key="3">
    <source>
        <dbReference type="ARBA" id="ARBA00022679"/>
    </source>
</evidence>
<keyword evidence="9" id="KW-0472">Membrane</keyword>
<dbReference type="PANTHER" id="PTHR43289:SF34">
    <property type="entry name" value="SERINE_THREONINE-PROTEIN KINASE YBDM-RELATED"/>
    <property type="match status" value="1"/>
</dbReference>
<feature type="region of interest" description="Disordered" evidence="8">
    <location>
        <begin position="585"/>
        <end position="636"/>
    </location>
</feature>
<evidence type="ECO:0000259" key="10">
    <source>
        <dbReference type="PROSITE" id="PS50011"/>
    </source>
</evidence>
<feature type="domain" description="Protein kinase" evidence="10">
    <location>
        <begin position="112"/>
        <end position="383"/>
    </location>
</feature>
<evidence type="ECO:0000256" key="6">
    <source>
        <dbReference type="ARBA" id="ARBA00022840"/>
    </source>
</evidence>
<dbReference type="PANTHER" id="PTHR43289">
    <property type="entry name" value="MITOGEN-ACTIVATED PROTEIN KINASE KINASE KINASE 20-RELATED"/>
    <property type="match status" value="1"/>
</dbReference>
<name>A0A2S9YQK3_9BACT</name>
<dbReference type="Gene3D" id="3.30.200.20">
    <property type="entry name" value="Phosphorylase Kinase, domain 1"/>
    <property type="match status" value="1"/>
</dbReference>
<protein>
    <recommendedName>
        <fullName evidence="1">non-specific serine/threonine protein kinase</fullName>
        <ecNumber evidence="1">2.7.11.1</ecNumber>
    </recommendedName>
</protein>
<dbReference type="PROSITE" id="PS50011">
    <property type="entry name" value="PROTEIN_KINASE_DOM"/>
    <property type="match status" value="1"/>
</dbReference>
<evidence type="ECO:0000256" key="2">
    <source>
        <dbReference type="ARBA" id="ARBA00022527"/>
    </source>
</evidence>
<organism evidence="11 12">
    <name type="scientific">Enhygromyxa salina</name>
    <dbReference type="NCBI Taxonomy" id="215803"/>
    <lineage>
        <taxon>Bacteria</taxon>
        <taxon>Pseudomonadati</taxon>
        <taxon>Myxococcota</taxon>
        <taxon>Polyangia</taxon>
        <taxon>Nannocystales</taxon>
        <taxon>Nannocystaceae</taxon>
        <taxon>Enhygromyxa</taxon>
    </lineage>
</organism>
<evidence type="ECO:0000313" key="11">
    <source>
        <dbReference type="EMBL" id="PRQ07360.1"/>
    </source>
</evidence>
<keyword evidence="3 11" id="KW-0808">Transferase</keyword>
<evidence type="ECO:0000256" key="1">
    <source>
        <dbReference type="ARBA" id="ARBA00012513"/>
    </source>
</evidence>
<evidence type="ECO:0000313" key="12">
    <source>
        <dbReference type="Proteomes" id="UP000238823"/>
    </source>
</evidence>